<dbReference type="EMBL" id="AP028916">
    <property type="protein sequence ID" value="BES97651.1"/>
    <property type="molecule type" value="Genomic_DNA"/>
</dbReference>
<dbReference type="Pfam" id="PF25468">
    <property type="entry name" value="HEAT_HEATR5A"/>
    <property type="match status" value="1"/>
</dbReference>
<feature type="compositionally biased region" description="Basic and acidic residues" evidence="2">
    <location>
        <begin position="1438"/>
        <end position="1459"/>
    </location>
</feature>
<dbReference type="InterPro" id="IPR011989">
    <property type="entry name" value="ARM-like"/>
</dbReference>
<organism evidence="3 4">
    <name type="scientific">Nesidiocoris tenuis</name>
    <dbReference type="NCBI Taxonomy" id="355587"/>
    <lineage>
        <taxon>Eukaryota</taxon>
        <taxon>Metazoa</taxon>
        <taxon>Ecdysozoa</taxon>
        <taxon>Arthropoda</taxon>
        <taxon>Hexapoda</taxon>
        <taxon>Insecta</taxon>
        <taxon>Pterygota</taxon>
        <taxon>Neoptera</taxon>
        <taxon>Paraneoptera</taxon>
        <taxon>Hemiptera</taxon>
        <taxon>Heteroptera</taxon>
        <taxon>Panheteroptera</taxon>
        <taxon>Cimicomorpha</taxon>
        <taxon>Miridae</taxon>
        <taxon>Dicyphina</taxon>
        <taxon>Nesidiocoris</taxon>
    </lineage>
</organism>
<dbReference type="Proteomes" id="UP001307889">
    <property type="component" value="Chromosome 8"/>
</dbReference>
<dbReference type="PANTHER" id="PTHR21663">
    <property type="entry name" value="HYPOTHETICAL HEAT DOMAIN-CONTAINING"/>
    <property type="match status" value="1"/>
</dbReference>
<evidence type="ECO:0000313" key="4">
    <source>
        <dbReference type="Proteomes" id="UP001307889"/>
    </source>
</evidence>
<protein>
    <submittedName>
        <fullName evidence="3">HEAT repeat containing</fullName>
    </submittedName>
</protein>
<gene>
    <name evidence="3" type="ORF">NTJ_10458</name>
</gene>
<evidence type="ECO:0000256" key="2">
    <source>
        <dbReference type="SAM" id="MobiDB-lite"/>
    </source>
</evidence>
<dbReference type="InterPro" id="IPR040108">
    <property type="entry name" value="Laa1/Sip1/HEATR5"/>
</dbReference>
<dbReference type="InterPro" id="IPR046837">
    <property type="entry name" value="Laa1/Sip1/HEATR5-like_HEAT"/>
</dbReference>
<dbReference type="InterPro" id="IPR016024">
    <property type="entry name" value="ARM-type_fold"/>
</dbReference>
<accession>A0ABN7B396</accession>
<feature type="region of interest" description="Disordered" evidence="2">
    <location>
        <begin position="2026"/>
        <end position="2070"/>
    </location>
</feature>
<evidence type="ECO:0000256" key="1">
    <source>
        <dbReference type="ARBA" id="ARBA00008304"/>
    </source>
</evidence>
<evidence type="ECO:0000313" key="3">
    <source>
        <dbReference type="EMBL" id="BES97651.1"/>
    </source>
</evidence>
<feature type="compositionally biased region" description="Gly residues" evidence="2">
    <location>
        <begin position="2033"/>
        <end position="2042"/>
    </location>
</feature>
<feature type="compositionally biased region" description="Acidic residues" evidence="2">
    <location>
        <begin position="1215"/>
        <end position="1226"/>
    </location>
</feature>
<dbReference type="SUPFAM" id="SSF48371">
    <property type="entry name" value="ARM repeat"/>
    <property type="match status" value="2"/>
</dbReference>
<feature type="region of interest" description="Disordered" evidence="2">
    <location>
        <begin position="1204"/>
        <end position="1243"/>
    </location>
</feature>
<sequence length="2070" mass="223143">MMDLSHSLTLNEEALKQVPPEKRKVLIFEWLRFLDKVLLAAQKNDIKDLQGKLVEQLTGLLYDSPGPPTRRLIARCMATLFSVGDTFLLFDTVNKCNDILKNRDDSPSFLPTKLAAVCCVGSMYEKLGRMMGRSYEETVTILVKSLRNAESHSRIEIMNTLEKVCCGMGSAISNVHKEIYKAARHCLTDRVMAVRCATAKCLLEMLNHAPFLYTTELESLATLCFRALDGSNYDVRRSVGRLLGTTVAMSQMQQPPSGVAGAGSKANGKTGSGSGAGHTLSLEEALGVLMSGFLRGGSGFLRGTGEIIKGSSGVAREVRVGVTHAYVVFVQMLGADWLERNLSTFVTHILELVSNPKAASSHVDAVYCRKCTNFILRSVLGRMLGEKVQVSACKEIASIVQAQINAIDLSLENAKDCNQETLFGQHLVVCALQELASLILSLGTTASQLFSETTNNVLDTVMSVLIHPCQAARLAAAWCLRCICVAIPSQITPLIDRCVEGIENMRTSPEGISGYSSALAAVLGGVRLSPLGVPHTKGKVIFNSAEELLRSASQNSRLSLHRTQAGWLLIGAIMTLGVPVVKGLLPRMLLLWRNSFPRSNKELGSEVARGDAFTWQVTLEGRAGALSAMHSLLVNCPDLVTDDIAKRLLTPIESALAMLTNIQSVLKANGQHLKAPAAMVRLRLYEVLSLVPPNIFENSHTHLLRLLVAEFTLTENPANTTTSQLRTAVHADDSVILGSWLQETDHRTIEDQMEPNRKSDGDYLQQNSAAGSGALEHDTSCLYRPSTNDDAGPLPLGVAVIDASVTLFGSIFPKVSNKHRVQMLGHFSDCIKAAKSSRADALSLNVFAALLAGLKGLVEAKATLGQDDVKKALTALILGALGSQSAMLRCAGAEALGRTAQVIGDPRTTAELAQNSFDKLKSARDVVTRTGHSLALGCVHRYVGSLGSPQHLNTSVSILLALSQDSTSPIVQVWALHALYLIADSGGPMFRGYVEPTLALSLKLLLSVPHSHVDVHQSIGKVLSALTTTIGPELQGNTSTVCGLRSSLLCACAVMQDHNDPLVRAEATSCLQQLHLFAPRHVNLSSLVPTLCCFLSSNHLLLRKAAVACLRQLTQREAKEVCEHALALVNSDNSSSTEEPIIPETGLPGLLLSMLDTESDSSLISDTHDTIISLLQVLASSNLSQWLSLFKAVLTVAPDSCVSETGESGLGGENPSEEDDQDDGEEFQTGSNQDDANGKNKVQPRWPTRVFAMECVRRIISACKSAGPRHFHLSLAKEIIPGRGDDALVLHLSDLVRMAFIAATSDCDQLRLEGLTTMQEIIEAFAGVPEPEFPGHLLLEQYQAQVGAALRPAFTAGTAPHVTAAACQVCSAWISSGVAKDLNVLRRVQQLLVCSLHKIQSSGERPQLLFNESLLTLERLALLKAWAQVYIVAMTGNNKKDNNRPNDSAKDAKNDKTESNDIDFDDEDFGDFESGGSLLALVQPELPSLSQAWLAALKDHALLSLPPEFASQLPHDGGAFYTTETMDSCRPHYTTAWPPLVHAAAIFLNATQFKGDAAQDRFHLLFGICMEALCSPRLVEAIESVIICLRALFTLLDSELPRQMLMADRSLPVELSNVLHRLLLTRDSSEVHQLVMDVLSQVIKAATEDLESRRKKKLKEVLPANQDPPQNLPEVDNLGEGGSDGVLTPGKSLVFAVLEVCLCCLVNQIPKLNPGGPLPPSMAQRASSSTSGVGGVLVARALNTMGRLPNLCSPCGGVAILPTILYLTTGVLQETGCPTKPLSEVPGEVTGALQCLRAVASHAHSNHPSVADQWRLLLQSTLAKIIDLAKTGGDNIDEEKKLDEVAMMMCIAVFVLHSPPQVASAPNLQYPCINHLRQCLMSDNNNTKVKCIQTLRTIFGHCEARVCAGYVHALAPRLLDILHAKQSRCPANDSDLSVTLEAISACEALVQLAEPKHRIDMVKMLVPALVDCLLEGPALKEAGKETRKLHEAALASIMKIGLNHPQEFKTIMSETGEMRSRVETAIRTSQSGGPLGAAGPGGVSRSAKPDQSANLHKPSIKLKTSFEHFT</sequence>
<proteinExistence type="inferred from homology"/>
<feature type="region of interest" description="Disordered" evidence="2">
    <location>
        <begin position="253"/>
        <end position="276"/>
    </location>
</feature>
<dbReference type="Gene3D" id="1.25.10.10">
    <property type="entry name" value="Leucine-rich Repeat Variant"/>
    <property type="match status" value="3"/>
</dbReference>
<keyword evidence="4" id="KW-1185">Reference proteome</keyword>
<dbReference type="Pfam" id="PF20210">
    <property type="entry name" value="Laa1_Sip1_HTR5"/>
    <property type="match status" value="1"/>
</dbReference>
<name>A0ABN7B396_9HEMI</name>
<comment type="similarity">
    <text evidence="1">Belongs to the HEATR5 family.</text>
</comment>
<feature type="region of interest" description="Disordered" evidence="2">
    <location>
        <begin position="1437"/>
        <end position="1461"/>
    </location>
</feature>
<dbReference type="PANTHER" id="PTHR21663:SF0">
    <property type="entry name" value="HEAT REPEAT-CONTAINING PROTEIN 5B"/>
    <property type="match status" value="1"/>
</dbReference>
<reference evidence="3 4" key="1">
    <citation type="submission" date="2023-09" db="EMBL/GenBank/DDBJ databases">
        <title>Nesidiocoris tenuis whole genome shotgun sequence.</title>
        <authorList>
            <person name="Shibata T."/>
            <person name="Shimoda M."/>
            <person name="Kobayashi T."/>
            <person name="Uehara T."/>
        </authorList>
    </citation>
    <scope>NUCLEOTIDE SEQUENCE [LARGE SCALE GENOMIC DNA]</scope>
    <source>
        <strain evidence="3 4">Japan</strain>
    </source>
</reference>